<evidence type="ECO:0000313" key="2">
    <source>
        <dbReference type="EMBL" id="RHC88564.1"/>
    </source>
</evidence>
<gene>
    <name evidence="2" type="ORF">DW828_04230</name>
</gene>
<keyword evidence="1" id="KW-0472">Membrane</keyword>
<dbReference type="STRING" id="46503.ERS852463_01240"/>
<comment type="caution">
    <text evidence="2">The sequence shown here is derived from an EMBL/GenBank/DDBJ whole genome shotgun (WGS) entry which is preliminary data.</text>
</comment>
<feature type="transmembrane region" description="Helical" evidence="1">
    <location>
        <begin position="155"/>
        <end position="178"/>
    </location>
</feature>
<feature type="transmembrane region" description="Helical" evidence="1">
    <location>
        <begin position="12"/>
        <end position="29"/>
    </location>
</feature>
<keyword evidence="1" id="KW-0812">Transmembrane</keyword>
<dbReference type="InterPro" id="IPR045692">
    <property type="entry name" value="DUF6057"/>
</dbReference>
<dbReference type="Pfam" id="PF19529">
    <property type="entry name" value="DUF6057"/>
    <property type="match status" value="1"/>
</dbReference>
<keyword evidence="1" id="KW-1133">Transmembrane helix</keyword>
<proteinExistence type="predicted"/>
<feature type="transmembrane region" description="Helical" evidence="1">
    <location>
        <begin position="264"/>
        <end position="282"/>
    </location>
</feature>
<feature type="transmembrane region" description="Helical" evidence="1">
    <location>
        <begin position="230"/>
        <end position="252"/>
    </location>
</feature>
<reference evidence="2 3" key="1">
    <citation type="submission" date="2018-08" db="EMBL/GenBank/DDBJ databases">
        <title>A genome reference for cultivated species of the human gut microbiota.</title>
        <authorList>
            <person name="Zou Y."/>
            <person name="Xue W."/>
            <person name="Luo G."/>
        </authorList>
    </citation>
    <scope>NUCLEOTIDE SEQUENCE [LARGE SCALE GENOMIC DNA]</scope>
    <source>
        <strain evidence="2 3">AM34-17</strain>
    </source>
</reference>
<name>A0A3E4ZUV2_9BACT</name>
<evidence type="ECO:0000256" key="1">
    <source>
        <dbReference type="SAM" id="Phobius"/>
    </source>
</evidence>
<protein>
    <submittedName>
        <fullName evidence="2">Uncharacterized protein</fullName>
    </submittedName>
</protein>
<organism evidence="2 3">
    <name type="scientific">Parabacteroides merdae</name>
    <dbReference type="NCBI Taxonomy" id="46503"/>
    <lineage>
        <taxon>Bacteria</taxon>
        <taxon>Pseudomonadati</taxon>
        <taxon>Bacteroidota</taxon>
        <taxon>Bacteroidia</taxon>
        <taxon>Bacteroidales</taxon>
        <taxon>Tannerellaceae</taxon>
        <taxon>Parabacteroides</taxon>
    </lineage>
</organism>
<feature type="transmembrane region" description="Helical" evidence="1">
    <location>
        <begin position="76"/>
        <end position="94"/>
    </location>
</feature>
<accession>A0A3E4ZUV2</accession>
<evidence type="ECO:0000313" key="3">
    <source>
        <dbReference type="Proteomes" id="UP000286260"/>
    </source>
</evidence>
<sequence>MVNMKQLHTFSYGLLPFVLFTVILYAFFYNHHLLFAEQLRLFEWNKDYFNEIVYNPGGLSAYIGEFFTQFYHLNHFGGWILGAGVGLTGILYRNLICHWKIGGNVSWELIPITSLVFFYLSPNASLGLIFGLQITLLLARITLHEKEGKRKRLLILINLPICYFFTGIGCYLYLILIFLDEVFSKKKHSLLAWILYTLVTILLPILTYYKFDINETQAWIGIACFITQDLLHPLGIVITSFLISPLLAYGTYHLLQRLTDKKRFALNLLMAFFAIGIILSQLKNEDERLYQLHYLITHEKWDEAITFMQKKPVQNVLMSSYTNIALLHQQRLSKELFSYFQVAHVNEFWSSNHLLNYLTAETYFQLDMLYAARAYMFMANTQTPSGRSPLYLTRLAEIEYRRGKRAASLKYVALLESTLFYKDWAYKFRQKMNTDSSTKKSQLSPKTNKLFLAKEMLFNVEQFETQAGANNQKVIDFLLAKYMLNNQYNAFIQLAARTHLTIHSSKHYQEFLLMYAYLLKDNSLISKWQIEQTVIERFYRYLQINQSGKSPEEIQELLCPYKDTYWYYVQYNKKQI</sequence>
<dbReference type="AlphaFoldDB" id="A0A3E4ZUV2"/>
<dbReference type="Proteomes" id="UP000286260">
    <property type="component" value="Unassembled WGS sequence"/>
</dbReference>
<feature type="transmembrane region" description="Helical" evidence="1">
    <location>
        <begin position="190"/>
        <end position="209"/>
    </location>
</feature>
<dbReference type="EMBL" id="QSII01000004">
    <property type="protein sequence ID" value="RHC88564.1"/>
    <property type="molecule type" value="Genomic_DNA"/>
</dbReference>
<feature type="transmembrane region" description="Helical" evidence="1">
    <location>
        <begin position="126"/>
        <end position="143"/>
    </location>
</feature>